<dbReference type="InterPro" id="IPR003680">
    <property type="entry name" value="Flavodoxin_fold"/>
</dbReference>
<dbReference type="GO" id="GO:0016491">
    <property type="term" value="F:oxidoreductase activity"/>
    <property type="evidence" value="ECO:0007669"/>
    <property type="project" value="UniProtKB-KW"/>
</dbReference>
<evidence type="ECO:0000313" key="5">
    <source>
        <dbReference type="Proteomes" id="UP000838102"/>
    </source>
</evidence>
<dbReference type="InterPro" id="IPR051545">
    <property type="entry name" value="NAD(P)H_dehydrogenase_qn"/>
</dbReference>
<name>A0ABM9D2H5_9LACO</name>
<dbReference type="InterPro" id="IPR029039">
    <property type="entry name" value="Flavoprotein-like_sf"/>
</dbReference>
<organism evidence="4 5">
    <name type="scientific">Convivina praedatoris</name>
    <dbReference type="NCBI Taxonomy" id="2880963"/>
    <lineage>
        <taxon>Bacteria</taxon>
        <taxon>Bacillati</taxon>
        <taxon>Bacillota</taxon>
        <taxon>Bacilli</taxon>
        <taxon>Lactobacillales</taxon>
        <taxon>Lactobacillaceae</taxon>
        <taxon>Convivina</taxon>
    </lineage>
</organism>
<comment type="similarity">
    <text evidence="1">Belongs to the NAD(P)H dehydrogenase (quinone) family.</text>
</comment>
<evidence type="ECO:0000259" key="3">
    <source>
        <dbReference type="Pfam" id="PF02525"/>
    </source>
</evidence>
<sequence length="192" mass="22339">MSYLIVYCHPYPNSFNHAILRSVCNNLRNKGADLKVIDLYRDQFNPIYSVEELRLFSSGETVDPLIQEYWNLLTKAKTIIFITPVWWNDIPGMLKGFIDKVMKQNKAYTVGKLGLKGNLSNIKHCYLLTTSTSPTFYLRFLMGNAVQGVFLNKTLKQLGFQHRRWQNFGMISTAKKQRLTQYLHQLSCQSFK</sequence>
<keyword evidence="2 4" id="KW-0560">Oxidoreductase</keyword>
<evidence type="ECO:0000256" key="2">
    <source>
        <dbReference type="ARBA" id="ARBA00023002"/>
    </source>
</evidence>
<accession>A0ABM9D2H5</accession>
<dbReference type="EMBL" id="CAKOEU010000002">
    <property type="protein sequence ID" value="CAH1852095.1"/>
    <property type="molecule type" value="Genomic_DNA"/>
</dbReference>
<keyword evidence="5" id="KW-1185">Reference proteome</keyword>
<reference evidence="4" key="1">
    <citation type="submission" date="2022-03" db="EMBL/GenBank/DDBJ databases">
        <authorList>
            <person name="Hettiarachchi G."/>
        </authorList>
    </citation>
    <scope>NUCLEOTIDE SEQUENCE</scope>
    <source>
        <strain evidence="4">LMG 32447</strain>
    </source>
</reference>
<dbReference type="PANTHER" id="PTHR10204">
    <property type="entry name" value="NAD P H OXIDOREDUCTASE-RELATED"/>
    <property type="match status" value="1"/>
</dbReference>
<dbReference type="EC" id="1.7.1.17" evidence="4"/>
<dbReference type="Pfam" id="PF02525">
    <property type="entry name" value="Flavodoxin_2"/>
    <property type="match status" value="1"/>
</dbReference>
<protein>
    <submittedName>
        <fullName evidence="4">FMN-dependent NADH-azoreductase</fullName>
        <ecNumber evidence="4">1.7.1.17</ecNumber>
    </submittedName>
</protein>
<dbReference type="PANTHER" id="PTHR10204:SF34">
    <property type="entry name" value="NAD(P)H DEHYDROGENASE [QUINONE] 1 ISOFORM 1"/>
    <property type="match status" value="1"/>
</dbReference>
<gene>
    <name evidence="4" type="primary">azoR</name>
    <name evidence="4" type="ORF">LMG032447_00489</name>
</gene>
<dbReference type="RefSeq" id="WP_248705923.1">
    <property type="nucleotide sequence ID" value="NZ_CAKOET010000002.1"/>
</dbReference>
<evidence type="ECO:0000313" key="4">
    <source>
        <dbReference type="EMBL" id="CAH1852095.1"/>
    </source>
</evidence>
<feature type="domain" description="Flavodoxin-like fold" evidence="3">
    <location>
        <begin position="1"/>
        <end position="185"/>
    </location>
</feature>
<evidence type="ECO:0000256" key="1">
    <source>
        <dbReference type="ARBA" id="ARBA00006252"/>
    </source>
</evidence>
<dbReference type="SUPFAM" id="SSF52218">
    <property type="entry name" value="Flavoproteins"/>
    <property type="match status" value="1"/>
</dbReference>
<comment type="caution">
    <text evidence="4">The sequence shown here is derived from an EMBL/GenBank/DDBJ whole genome shotgun (WGS) entry which is preliminary data.</text>
</comment>
<dbReference type="Gene3D" id="3.40.50.360">
    <property type="match status" value="1"/>
</dbReference>
<dbReference type="Proteomes" id="UP000838102">
    <property type="component" value="Unassembled WGS sequence"/>
</dbReference>
<proteinExistence type="inferred from homology"/>